<dbReference type="GeneTree" id="ENSGT00530000069167"/>
<reference evidence="2" key="3">
    <citation type="submission" date="2025-09" db="UniProtKB">
        <authorList>
            <consortium name="Ensembl"/>
        </authorList>
    </citation>
    <scope>IDENTIFICATION</scope>
</reference>
<reference evidence="2" key="2">
    <citation type="submission" date="2025-08" db="UniProtKB">
        <authorList>
            <consortium name="Ensembl"/>
        </authorList>
    </citation>
    <scope>IDENTIFICATION</scope>
</reference>
<dbReference type="Proteomes" id="UP000007875">
    <property type="component" value="Unassembled WGS sequence"/>
</dbReference>
<feature type="region of interest" description="Disordered" evidence="1">
    <location>
        <begin position="1"/>
        <end position="132"/>
    </location>
</feature>
<evidence type="ECO:0000313" key="2">
    <source>
        <dbReference type="Ensembl" id="ENSCSAVP00000015519.1"/>
    </source>
</evidence>
<feature type="compositionally biased region" description="Basic and acidic residues" evidence="1">
    <location>
        <begin position="115"/>
        <end position="132"/>
    </location>
</feature>
<keyword evidence="3" id="KW-1185">Reference proteome</keyword>
<feature type="compositionally biased region" description="Basic and acidic residues" evidence="1">
    <location>
        <begin position="48"/>
        <end position="59"/>
    </location>
</feature>
<proteinExistence type="predicted"/>
<sequence>MELHGRQTLGSDSEYHGADVHEVSQKAPDSSLTHEGGSGYKRQMSGSDDDKRSSRDRMPGDGFGGYTRGPHPSSGQQSGGRTLPPRFAQQRQQQQQQAWNRNEAWSQPPARHSIMKRERSENDDMDGHSTGY</sequence>
<evidence type="ECO:0000313" key="3">
    <source>
        <dbReference type="Proteomes" id="UP000007875"/>
    </source>
</evidence>
<dbReference type="AlphaFoldDB" id="H2ZD53"/>
<dbReference type="InParanoid" id="H2ZD53"/>
<organism evidence="2 3">
    <name type="scientific">Ciona savignyi</name>
    <name type="common">Pacific transparent sea squirt</name>
    <dbReference type="NCBI Taxonomy" id="51511"/>
    <lineage>
        <taxon>Eukaryota</taxon>
        <taxon>Metazoa</taxon>
        <taxon>Chordata</taxon>
        <taxon>Tunicata</taxon>
        <taxon>Ascidiacea</taxon>
        <taxon>Phlebobranchia</taxon>
        <taxon>Cionidae</taxon>
        <taxon>Ciona</taxon>
    </lineage>
</organism>
<accession>H2ZD53</accession>
<name>H2ZD53_CIOSA</name>
<feature type="compositionally biased region" description="Basic and acidic residues" evidence="1">
    <location>
        <begin position="13"/>
        <end position="24"/>
    </location>
</feature>
<evidence type="ECO:0000256" key="1">
    <source>
        <dbReference type="SAM" id="MobiDB-lite"/>
    </source>
</evidence>
<dbReference type="Ensembl" id="ENSCSAVT00000015697.1">
    <property type="protein sequence ID" value="ENSCSAVP00000015519.1"/>
    <property type="gene ID" value="ENSCSAVG00000009109.1"/>
</dbReference>
<reference evidence="3" key="1">
    <citation type="submission" date="2003-08" db="EMBL/GenBank/DDBJ databases">
        <authorList>
            <person name="Birren B."/>
            <person name="Nusbaum C."/>
            <person name="Abebe A."/>
            <person name="Abouelleil A."/>
            <person name="Adekoya E."/>
            <person name="Ait-zahra M."/>
            <person name="Allen N."/>
            <person name="Allen T."/>
            <person name="An P."/>
            <person name="Anderson M."/>
            <person name="Anderson S."/>
            <person name="Arachchi H."/>
            <person name="Armbruster J."/>
            <person name="Bachantsang P."/>
            <person name="Baldwin J."/>
            <person name="Barry A."/>
            <person name="Bayul T."/>
            <person name="Blitshsteyn B."/>
            <person name="Bloom T."/>
            <person name="Blye J."/>
            <person name="Boguslavskiy L."/>
            <person name="Borowsky M."/>
            <person name="Boukhgalter B."/>
            <person name="Brunache A."/>
            <person name="Butler J."/>
            <person name="Calixte N."/>
            <person name="Calvo S."/>
            <person name="Camarata J."/>
            <person name="Campo K."/>
            <person name="Chang J."/>
            <person name="Cheshatsang Y."/>
            <person name="Citroen M."/>
            <person name="Collymore A."/>
            <person name="Considine T."/>
            <person name="Cook A."/>
            <person name="Cooke P."/>
            <person name="Corum B."/>
            <person name="Cuomo C."/>
            <person name="David R."/>
            <person name="Dawoe T."/>
            <person name="Degray S."/>
            <person name="Dodge S."/>
            <person name="Dooley K."/>
            <person name="Dorje P."/>
            <person name="Dorjee K."/>
            <person name="Dorris L."/>
            <person name="Duffey N."/>
            <person name="Dupes A."/>
            <person name="Elkins T."/>
            <person name="Engels R."/>
            <person name="Erickson J."/>
            <person name="Farina A."/>
            <person name="Faro S."/>
            <person name="Ferreira P."/>
            <person name="Fischer H."/>
            <person name="Fitzgerald M."/>
            <person name="Foley K."/>
            <person name="Gage D."/>
            <person name="Galagan J."/>
            <person name="Gearin G."/>
            <person name="Gnerre S."/>
            <person name="Gnirke A."/>
            <person name="Goyette A."/>
            <person name="Graham J."/>
            <person name="Grandbois E."/>
            <person name="Gyaltsen K."/>
            <person name="Hafez N."/>
            <person name="Hagopian D."/>
            <person name="Hagos B."/>
            <person name="Hall J."/>
            <person name="Hatcher B."/>
            <person name="Heller A."/>
            <person name="Higgins H."/>
            <person name="Honan T."/>
            <person name="Horn A."/>
            <person name="Houde N."/>
            <person name="Hughes L."/>
            <person name="Hulme W."/>
            <person name="Husby E."/>
            <person name="Iliev I."/>
            <person name="Jaffe D."/>
            <person name="Jones C."/>
            <person name="Kamal M."/>
            <person name="Kamat A."/>
            <person name="Kamvysselis M."/>
            <person name="Karlsson E."/>
            <person name="Kells C."/>
            <person name="Kieu A."/>
            <person name="Kisner P."/>
            <person name="Kodira C."/>
            <person name="Kulbokas E."/>
            <person name="Labutti K."/>
            <person name="Lama D."/>
            <person name="Landers T."/>
            <person name="Leger J."/>
            <person name="Levine S."/>
            <person name="Lewis D."/>
            <person name="Lewis T."/>
            <person name="Lindblad-toh K."/>
            <person name="Liu X."/>
            <person name="Lokyitsang T."/>
            <person name="Lokyitsang Y."/>
            <person name="Lucien O."/>
            <person name="Lui A."/>
            <person name="Ma L.J."/>
            <person name="Mabbitt R."/>
            <person name="Macdonald J."/>
            <person name="Maclean C."/>
            <person name="Major J."/>
            <person name="Manning J."/>
            <person name="Marabella R."/>
            <person name="Maru K."/>
            <person name="Matthews C."/>
            <person name="Mauceli E."/>
            <person name="Mccarthy M."/>
            <person name="Mcdonough S."/>
            <person name="Mcghee T."/>
            <person name="Meldrim J."/>
            <person name="Meneus L."/>
            <person name="Mesirov J."/>
            <person name="Mihalev A."/>
            <person name="Mihova T."/>
            <person name="Mikkelsen T."/>
            <person name="Mlenga V."/>
            <person name="Moru K."/>
            <person name="Mozes J."/>
            <person name="Mulrain L."/>
            <person name="Munson G."/>
            <person name="Naylor J."/>
            <person name="Newes C."/>
            <person name="Nguyen C."/>
            <person name="Nguyen N."/>
            <person name="Nguyen T."/>
            <person name="Nicol R."/>
            <person name="Nielsen C."/>
            <person name="Nizzari M."/>
            <person name="Norbu C."/>
            <person name="Norbu N."/>
            <person name="O'donnell P."/>
            <person name="Okoawo O."/>
            <person name="O'leary S."/>
            <person name="Omotosho B."/>
            <person name="O'neill K."/>
            <person name="Osman S."/>
            <person name="Parker S."/>
            <person name="Perrin D."/>
            <person name="Phunkhang P."/>
            <person name="Piqani B."/>
            <person name="Purcell S."/>
            <person name="Rachupka T."/>
            <person name="Ramasamy U."/>
            <person name="Rameau R."/>
            <person name="Ray V."/>
            <person name="Raymond C."/>
            <person name="Retta R."/>
            <person name="Richardson S."/>
            <person name="Rise C."/>
            <person name="Rodriguez J."/>
            <person name="Rogers J."/>
            <person name="Rogov P."/>
            <person name="Rutman M."/>
            <person name="Schupbach R."/>
            <person name="Seaman C."/>
            <person name="Settipalli S."/>
            <person name="Sharpe T."/>
            <person name="Sheridan J."/>
            <person name="Sherpa N."/>
            <person name="Shi J."/>
            <person name="Smirnov S."/>
            <person name="Smith C."/>
            <person name="Sougnez C."/>
            <person name="Spencer B."/>
            <person name="Stalker J."/>
            <person name="Stange-thomann N."/>
            <person name="Stavropoulos S."/>
            <person name="Stetson K."/>
            <person name="Stone C."/>
            <person name="Stone S."/>
            <person name="Stubbs M."/>
            <person name="Talamas J."/>
            <person name="Tchuinga P."/>
            <person name="Tenzing P."/>
            <person name="Tesfaye S."/>
            <person name="Theodore J."/>
            <person name="Thoulutsang Y."/>
            <person name="Topham K."/>
            <person name="Towey S."/>
            <person name="Tsamla T."/>
            <person name="Tsomo N."/>
            <person name="Vallee D."/>
            <person name="Vassiliev H."/>
            <person name="Venkataraman V."/>
            <person name="Vinson J."/>
            <person name="Vo A."/>
            <person name="Wade C."/>
            <person name="Wang S."/>
            <person name="Wangchuk T."/>
            <person name="Wangdi T."/>
            <person name="Whittaker C."/>
            <person name="Wilkinson J."/>
            <person name="Wu Y."/>
            <person name="Wyman D."/>
            <person name="Yadav S."/>
            <person name="Yang S."/>
            <person name="Yang X."/>
            <person name="Yeager S."/>
            <person name="Yee E."/>
            <person name="Young G."/>
            <person name="Zainoun J."/>
            <person name="Zembeck L."/>
            <person name="Zimmer A."/>
            <person name="Zody M."/>
            <person name="Lander E."/>
        </authorList>
    </citation>
    <scope>NUCLEOTIDE SEQUENCE [LARGE SCALE GENOMIC DNA]</scope>
</reference>
<dbReference type="HOGENOM" id="CLU_1921791_0_0_1"/>
<protein>
    <submittedName>
        <fullName evidence="2">Uncharacterized protein</fullName>
    </submittedName>
</protein>